<evidence type="ECO:0000313" key="3">
    <source>
        <dbReference type="Proteomes" id="UP001341840"/>
    </source>
</evidence>
<name>A0ABU6XIE3_9FABA</name>
<comment type="caution">
    <text evidence="2">The sequence shown here is derived from an EMBL/GenBank/DDBJ whole genome shotgun (WGS) entry which is preliminary data.</text>
</comment>
<accession>A0ABU6XIE3</accession>
<gene>
    <name evidence="2" type="ORF">PIB30_051345</name>
</gene>
<organism evidence="2 3">
    <name type="scientific">Stylosanthes scabra</name>
    <dbReference type="NCBI Taxonomy" id="79078"/>
    <lineage>
        <taxon>Eukaryota</taxon>
        <taxon>Viridiplantae</taxon>
        <taxon>Streptophyta</taxon>
        <taxon>Embryophyta</taxon>
        <taxon>Tracheophyta</taxon>
        <taxon>Spermatophyta</taxon>
        <taxon>Magnoliopsida</taxon>
        <taxon>eudicotyledons</taxon>
        <taxon>Gunneridae</taxon>
        <taxon>Pentapetalae</taxon>
        <taxon>rosids</taxon>
        <taxon>fabids</taxon>
        <taxon>Fabales</taxon>
        <taxon>Fabaceae</taxon>
        <taxon>Papilionoideae</taxon>
        <taxon>50 kb inversion clade</taxon>
        <taxon>dalbergioids sensu lato</taxon>
        <taxon>Dalbergieae</taxon>
        <taxon>Pterocarpus clade</taxon>
        <taxon>Stylosanthes</taxon>
    </lineage>
</organism>
<protein>
    <submittedName>
        <fullName evidence="2">Uncharacterized protein</fullName>
    </submittedName>
</protein>
<proteinExistence type="predicted"/>
<reference evidence="2 3" key="1">
    <citation type="journal article" date="2023" name="Plants (Basel)">
        <title>Bridging the Gap: Combining Genomics and Transcriptomics Approaches to Understand Stylosanthes scabra, an Orphan Legume from the Brazilian Caatinga.</title>
        <authorList>
            <person name="Ferreira-Neto J.R.C."/>
            <person name="da Silva M.D."/>
            <person name="Binneck E."/>
            <person name="de Melo N.F."/>
            <person name="da Silva R.H."/>
            <person name="de Melo A.L.T.M."/>
            <person name="Pandolfi V."/>
            <person name="Bustamante F.O."/>
            <person name="Brasileiro-Vidal A.C."/>
            <person name="Benko-Iseppon A.M."/>
        </authorList>
    </citation>
    <scope>NUCLEOTIDE SEQUENCE [LARGE SCALE GENOMIC DNA]</scope>
    <source>
        <tissue evidence="2">Leaves</tissue>
    </source>
</reference>
<evidence type="ECO:0000313" key="2">
    <source>
        <dbReference type="EMBL" id="MED6196869.1"/>
    </source>
</evidence>
<feature type="region of interest" description="Disordered" evidence="1">
    <location>
        <begin position="1"/>
        <end position="35"/>
    </location>
</feature>
<keyword evidence="3" id="KW-1185">Reference proteome</keyword>
<sequence>MTAANFNFSTTRRGGDEHRAFSMNGGGGGADLRGRSTTVTNYHHRIISSRSQRQWLQTPRSPTTTIASSLFNSSLRRLRAVANGDETAAVKELSQPVSISL</sequence>
<evidence type="ECO:0000256" key="1">
    <source>
        <dbReference type="SAM" id="MobiDB-lite"/>
    </source>
</evidence>
<dbReference type="Proteomes" id="UP001341840">
    <property type="component" value="Unassembled WGS sequence"/>
</dbReference>
<dbReference type="EMBL" id="JASCZI010211811">
    <property type="protein sequence ID" value="MED6196869.1"/>
    <property type="molecule type" value="Genomic_DNA"/>
</dbReference>
<feature type="compositionally biased region" description="Polar residues" evidence="1">
    <location>
        <begin position="1"/>
        <end position="12"/>
    </location>
</feature>